<keyword evidence="13" id="KW-1133">Transmembrane helix</keyword>
<keyword evidence="9 12" id="KW-1015">Disulfide bond</keyword>
<protein>
    <recommendedName>
        <fullName evidence="14">Sushi domain-containing protein</fullName>
    </recommendedName>
</protein>
<keyword evidence="10" id="KW-0325">Glycoprotein</keyword>
<reference evidence="15" key="1">
    <citation type="submission" date="2025-08" db="UniProtKB">
        <authorList>
            <consortium name="Ensembl"/>
        </authorList>
    </citation>
    <scope>IDENTIFICATION</scope>
</reference>
<dbReference type="InterPro" id="IPR050350">
    <property type="entry name" value="Compl-Cell_Adhes-Reg"/>
</dbReference>
<organism evidence="15 16">
    <name type="scientific">Laticauda laticaudata</name>
    <name type="common">Blue-ringed sea krait</name>
    <name type="synonym">Blue-lipped sea krait</name>
    <dbReference type="NCBI Taxonomy" id="8630"/>
    <lineage>
        <taxon>Eukaryota</taxon>
        <taxon>Metazoa</taxon>
        <taxon>Chordata</taxon>
        <taxon>Craniata</taxon>
        <taxon>Vertebrata</taxon>
        <taxon>Euteleostomi</taxon>
        <taxon>Lepidosauria</taxon>
        <taxon>Squamata</taxon>
        <taxon>Bifurcata</taxon>
        <taxon>Unidentata</taxon>
        <taxon>Episquamata</taxon>
        <taxon>Toxicofera</taxon>
        <taxon>Serpentes</taxon>
        <taxon>Colubroidea</taxon>
        <taxon>Elapidae</taxon>
        <taxon>Laticaudinae</taxon>
        <taxon>Laticauda</taxon>
    </lineage>
</organism>
<evidence type="ECO:0000256" key="8">
    <source>
        <dbReference type="ARBA" id="ARBA00023136"/>
    </source>
</evidence>
<keyword evidence="3" id="KW-0399">Innate immunity</keyword>
<feature type="transmembrane region" description="Helical" evidence="13">
    <location>
        <begin position="39"/>
        <end position="59"/>
    </location>
</feature>
<evidence type="ECO:0000256" key="7">
    <source>
        <dbReference type="ARBA" id="ARBA00022875"/>
    </source>
</evidence>
<evidence type="ECO:0000256" key="11">
    <source>
        <dbReference type="ARBA" id="ARBA00045541"/>
    </source>
</evidence>
<comment type="similarity">
    <text evidence="2">Belongs to the receptors of complement activation (RCA) family.</text>
</comment>
<comment type="caution">
    <text evidence="12">Lacks conserved residue(s) required for the propagation of feature annotation.</text>
</comment>
<dbReference type="InterPro" id="IPR035976">
    <property type="entry name" value="Sushi/SCR/CCP_sf"/>
</dbReference>
<dbReference type="SMART" id="SM00032">
    <property type="entry name" value="CCP"/>
    <property type="match status" value="3"/>
</dbReference>
<dbReference type="AlphaFoldDB" id="A0A8C5ST82"/>
<comment type="subcellular location">
    <subcellularLocation>
        <location evidence="1">Membrane</location>
    </subcellularLocation>
</comment>
<dbReference type="SUPFAM" id="SSF57535">
    <property type="entry name" value="Complement control module/SCR domain"/>
    <property type="match status" value="3"/>
</dbReference>
<evidence type="ECO:0000256" key="6">
    <source>
        <dbReference type="ARBA" id="ARBA00022859"/>
    </source>
</evidence>
<accession>A0A8C5ST82</accession>
<dbReference type="GO" id="GO:0045087">
    <property type="term" value="P:innate immune response"/>
    <property type="evidence" value="ECO:0007669"/>
    <property type="project" value="UniProtKB-KW"/>
</dbReference>
<evidence type="ECO:0000256" key="9">
    <source>
        <dbReference type="ARBA" id="ARBA00023157"/>
    </source>
</evidence>
<dbReference type="Gene3D" id="2.10.70.10">
    <property type="entry name" value="Complement Module, domain 1"/>
    <property type="match status" value="3"/>
</dbReference>
<keyword evidence="13" id="KW-0812">Transmembrane</keyword>
<comment type="function">
    <text evidence="11">This protein recognizes C4b and C3b fragments that condense with cell-surface hydroxyl or amino groups when nascent C4b and C3b are locally generated during C4 and c3 activation. Interaction of daf with cell-associated C4b and C3b polypeptides interferes with their ability to catalyze the conversion of C2 and factor B to enzymatically active C2a and Bb and thereby prevents the formation of C4b2a and C3bBb, the amplification convertases of the complement cascade. Inhibits complement activation by destabilizing and preventing the formation of C3 and C5 convertases, which prevents complement damage.</text>
</comment>
<evidence type="ECO:0000256" key="3">
    <source>
        <dbReference type="ARBA" id="ARBA00022588"/>
    </source>
</evidence>
<proteinExistence type="inferred from homology"/>
<evidence type="ECO:0000256" key="2">
    <source>
        <dbReference type="ARBA" id="ARBA00010908"/>
    </source>
</evidence>
<dbReference type="Proteomes" id="UP000694406">
    <property type="component" value="Unplaced"/>
</dbReference>
<evidence type="ECO:0000256" key="5">
    <source>
        <dbReference type="ARBA" id="ARBA00022737"/>
    </source>
</evidence>
<evidence type="ECO:0000256" key="1">
    <source>
        <dbReference type="ARBA" id="ARBA00004370"/>
    </source>
</evidence>
<dbReference type="Pfam" id="PF00084">
    <property type="entry name" value="Sushi"/>
    <property type="match status" value="3"/>
</dbReference>
<keyword evidence="7" id="KW-0180">Complement pathway</keyword>
<keyword evidence="5" id="KW-0677">Repeat</keyword>
<dbReference type="GO" id="GO:0016020">
    <property type="term" value="C:membrane"/>
    <property type="evidence" value="ECO:0007669"/>
    <property type="project" value="UniProtKB-SubCell"/>
</dbReference>
<dbReference type="InterPro" id="IPR000436">
    <property type="entry name" value="Sushi_SCR_CCP_dom"/>
</dbReference>
<dbReference type="GeneTree" id="ENSGT00940000164219"/>
<feature type="domain" description="Sushi" evidence="14">
    <location>
        <begin position="62"/>
        <end position="125"/>
    </location>
</feature>
<dbReference type="CDD" id="cd00033">
    <property type="entry name" value="CCP"/>
    <property type="match status" value="3"/>
</dbReference>
<sequence length="250" mass="27976">MKAPLLFACYYCCFLFCIYIHKGMNSAASFIGITETGAMISACILNLLFAATFLAAPFMNQESCDYPPRLVSAELMDEYKEKDFFPVGSTVKYKCRPGYMKKAGTYSSTCNRNQQWSKVQELCKRKTCGHPGEPDGGRLLVTGDFDLGSTAHYQCDGGYRLIGKSTRKCKVLNNKMEWTDEVPYCEIIPCSPPPKIPHGKYDGEYLHSFYYGTVVKYTCDKDYPLIGNASIYCTSKDGINGEWSGHAYCG</sequence>
<evidence type="ECO:0000256" key="13">
    <source>
        <dbReference type="SAM" id="Phobius"/>
    </source>
</evidence>
<evidence type="ECO:0000313" key="16">
    <source>
        <dbReference type="Proteomes" id="UP000694406"/>
    </source>
</evidence>
<evidence type="ECO:0000313" key="15">
    <source>
        <dbReference type="Ensembl" id="ENSLLTP00000022536.1"/>
    </source>
</evidence>
<feature type="domain" description="Sushi" evidence="14">
    <location>
        <begin position="126"/>
        <end position="187"/>
    </location>
</feature>
<dbReference type="GO" id="GO:0006958">
    <property type="term" value="P:complement activation, classical pathway"/>
    <property type="evidence" value="ECO:0007669"/>
    <property type="project" value="UniProtKB-KW"/>
</dbReference>
<dbReference type="PROSITE" id="PS50923">
    <property type="entry name" value="SUSHI"/>
    <property type="match status" value="3"/>
</dbReference>
<evidence type="ECO:0000259" key="14">
    <source>
        <dbReference type="PROSITE" id="PS50923"/>
    </source>
</evidence>
<evidence type="ECO:0000256" key="4">
    <source>
        <dbReference type="ARBA" id="ARBA00022659"/>
    </source>
</evidence>
<keyword evidence="6" id="KW-0391">Immunity</keyword>
<evidence type="ECO:0000256" key="12">
    <source>
        <dbReference type="PROSITE-ProRule" id="PRU00302"/>
    </source>
</evidence>
<feature type="domain" description="Sushi" evidence="14">
    <location>
        <begin position="188"/>
        <end position="250"/>
    </location>
</feature>
<dbReference type="PANTHER" id="PTHR19325:SF317">
    <property type="entry name" value="COMPLEMENT DECAY-ACCELERATING FACTOR"/>
    <property type="match status" value="1"/>
</dbReference>
<reference evidence="15" key="2">
    <citation type="submission" date="2025-09" db="UniProtKB">
        <authorList>
            <consortium name="Ensembl"/>
        </authorList>
    </citation>
    <scope>IDENTIFICATION</scope>
</reference>
<feature type="disulfide bond" evidence="12">
    <location>
        <begin position="190"/>
        <end position="233"/>
    </location>
</feature>
<dbReference type="Ensembl" id="ENSLLTT00000023373.1">
    <property type="protein sequence ID" value="ENSLLTP00000022536.1"/>
    <property type="gene ID" value="ENSLLTG00000016755.1"/>
</dbReference>
<keyword evidence="4 12" id="KW-0768">Sushi</keyword>
<keyword evidence="8 13" id="KW-0472">Membrane</keyword>
<keyword evidence="16" id="KW-1185">Reference proteome</keyword>
<name>A0A8C5ST82_LATLA</name>
<dbReference type="PANTHER" id="PTHR19325">
    <property type="entry name" value="COMPLEMENT COMPONENT-RELATED SUSHI DOMAIN-CONTAINING"/>
    <property type="match status" value="1"/>
</dbReference>
<evidence type="ECO:0000256" key="10">
    <source>
        <dbReference type="ARBA" id="ARBA00023180"/>
    </source>
</evidence>